<name>A0ABQ9FSA1_TEGGR</name>
<gene>
    <name evidence="1" type="ORF">KUTeg_002886</name>
</gene>
<accession>A0ABQ9FSA1</accession>
<proteinExistence type="predicted"/>
<comment type="caution">
    <text evidence="1">The sequence shown here is derived from an EMBL/GenBank/DDBJ whole genome shotgun (WGS) entry which is preliminary data.</text>
</comment>
<sequence>MNSKIKCLTKALGIIWLRNQQAYSVRKQIHTGTKSKITSAGFNYMWDLDLADVSNIKQYNDVKGYNHRKHSRLHGFSPAEINEDTQYLLWRKIYAQKPKKEYKFEIGDIAYLRKQPVKILARFRRNTYKNMYQLLSLSNKTELKGSFDEKELRKSLRKRSLYKFKIGDLVRITHKQRSFKRGYHQKWTEEVFKISNRYLRNGKPIYKIEDLDDEPIEGFFL</sequence>
<protein>
    <submittedName>
        <fullName evidence="1">Uncharacterized protein</fullName>
    </submittedName>
</protein>
<dbReference type="Proteomes" id="UP001217089">
    <property type="component" value="Unassembled WGS sequence"/>
</dbReference>
<evidence type="ECO:0000313" key="2">
    <source>
        <dbReference type="Proteomes" id="UP001217089"/>
    </source>
</evidence>
<dbReference type="PANTHER" id="PTHR46585">
    <property type="entry name" value="INTEGRASE CORE DOMAIN CONTAINING PROTEIN"/>
    <property type="match status" value="1"/>
</dbReference>
<dbReference type="PANTHER" id="PTHR46585:SF1">
    <property type="entry name" value="CHROMO DOMAIN-CONTAINING PROTEIN"/>
    <property type="match status" value="1"/>
</dbReference>
<organism evidence="1 2">
    <name type="scientific">Tegillarca granosa</name>
    <name type="common">Malaysian cockle</name>
    <name type="synonym">Anadara granosa</name>
    <dbReference type="NCBI Taxonomy" id="220873"/>
    <lineage>
        <taxon>Eukaryota</taxon>
        <taxon>Metazoa</taxon>
        <taxon>Spiralia</taxon>
        <taxon>Lophotrochozoa</taxon>
        <taxon>Mollusca</taxon>
        <taxon>Bivalvia</taxon>
        <taxon>Autobranchia</taxon>
        <taxon>Pteriomorphia</taxon>
        <taxon>Arcoida</taxon>
        <taxon>Arcoidea</taxon>
        <taxon>Arcidae</taxon>
        <taxon>Tegillarca</taxon>
    </lineage>
</organism>
<keyword evidence="2" id="KW-1185">Reference proteome</keyword>
<reference evidence="1 2" key="1">
    <citation type="submission" date="2022-12" db="EMBL/GenBank/DDBJ databases">
        <title>Chromosome-level genome of Tegillarca granosa.</title>
        <authorList>
            <person name="Kim J."/>
        </authorList>
    </citation>
    <scope>NUCLEOTIDE SEQUENCE [LARGE SCALE GENOMIC DNA]</scope>
    <source>
        <strain evidence="1">Teg-2019</strain>
        <tissue evidence="1">Adductor muscle</tissue>
    </source>
</reference>
<evidence type="ECO:0000313" key="1">
    <source>
        <dbReference type="EMBL" id="KAJ8319562.1"/>
    </source>
</evidence>
<dbReference type="EMBL" id="JARBDR010000204">
    <property type="protein sequence ID" value="KAJ8319562.1"/>
    <property type="molecule type" value="Genomic_DNA"/>
</dbReference>